<dbReference type="GO" id="GO:0016020">
    <property type="term" value="C:membrane"/>
    <property type="evidence" value="ECO:0007669"/>
    <property type="project" value="UniProtKB-SubCell"/>
</dbReference>
<sequence>MRMKRIRSMTWAVAPAKARRFRALFTLASCLLCLLYFSTVISGLGRRRYDLWIEQPYIEPLSKQIREGDSAALTDARCASFPSDIFDKTQIIVKIGAPEAHTKLIKQLATNTACVKDLLIFSDFEEEIQGHHVYDALSGLKASEWAGNPDHTIYNQIKIAKNKGKNPTRSIQGWKLDKYKFLPMMDMTSEMRPQKDWYIFIEADSYIFWDNLFRWLAHLDPAKELYMGSPVWRSKPRRSTFAHGGSGIVLSRAGLERLVRPPGYDCVVAGCTQYGFDFKDKCCGDEVLSDVFNARGIPLAGYWPMLNGEKPSTVRYGRDEQWCEPVIIMHHINETDQAEIWDWELRRSARRSITFEDLWEWQEHLLTAHRKDWTILPEGDVLKAEDGEAAAASAETCKDACADKKWCYQWQYTRGVCEMSRAIRVGREQLPEVDGHSYISGTIMEQVVRFKQRMGHCEDAHWVRPNPG</sequence>
<dbReference type="EMBL" id="ML996087">
    <property type="protein sequence ID" value="KAF2152178.1"/>
    <property type="molecule type" value="Genomic_DNA"/>
</dbReference>
<name>A0A9P4J4C5_9PEZI</name>
<reference evidence="13" key="1">
    <citation type="journal article" date="2020" name="Stud. Mycol.">
        <title>101 Dothideomycetes genomes: a test case for predicting lifestyles and emergence of pathogens.</title>
        <authorList>
            <person name="Haridas S."/>
            <person name="Albert R."/>
            <person name="Binder M."/>
            <person name="Bloem J."/>
            <person name="Labutti K."/>
            <person name="Salamov A."/>
            <person name="Andreopoulos B."/>
            <person name="Baker S."/>
            <person name="Barry K."/>
            <person name="Bills G."/>
            <person name="Bluhm B."/>
            <person name="Cannon C."/>
            <person name="Castanera R."/>
            <person name="Culley D."/>
            <person name="Daum C."/>
            <person name="Ezra D."/>
            <person name="Gonzalez J."/>
            <person name="Henrissat B."/>
            <person name="Kuo A."/>
            <person name="Liang C."/>
            <person name="Lipzen A."/>
            <person name="Lutzoni F."/>
            <person name="Magnuson J."/>
            <person name="Mondo S."/>
            <person name="Nolan M."/>
            <person name="Ohm R."/>
            <person name="Pangilinan J."/>
            <person name="Park H.-J."/>
            <person name="Ramirez L."/>
            <person name="Alfaro M."/>
            <person name="Sun H."/>
            <person name="Tritt A."/>
            <person name="Yoshinaga Y."/>
            <person name="Zwiers L.-H."/>
            <person name="Turgeon B."/>
            <person name="Goodwin S."/>
            <person name="Spatafora J."/>
            <person name="Crous P."/>
            <person name="Grigoriev I."/>
        </authorList>
    </citation>
    <scope>NUCLEOTIDE SEQUENCE</scope>
    <source>
        <strain evidence="13">CBS 260.36</strain>
    </source>
</reference>
<evidence type="ECO:0000256" key="11">
    <source>
        <dbReference type="ARBA" id="ARBA00023136"/>
    </source>
</evidence>
<evidence type="ECO:0000256" key="5">
    <source>
        <dbReference type="ARBA" id="ARBA00022676"/>
    </source>
</evidence>
<dbReference type="PANTHER" id="PTHR23033:SF43">
    <property type="entry name" value="APPLE DOMAIN-CONTAINING PROTEIN"/>
    <property type="match status" value="1"/>
</dbReference>
<accession>A0A9P4J4C5</accession>
<keyword evidence="10" id="KW-1133">Transmembrane helix</keyword>
<evidence type="ECO:0000256" key="9">
    <source>
        <dbReference type="ARBA" id="ARBA00022968"/>
    </source>
</evidence>
<protein>
    <recommendedName>
        <fullName evidence="4">N-acetylgalactosaminide beta-1,3-galactosyltransferase</fullName>
        <ecNumber evidence="4">2.4.1.122</ecNumber>
    </recommendedName>
</protein>
<dbReference type="OrthoDB" id="414175at2759"/>
<dbReference type="AlphaFoldDB" id="A0A9P4J4C5"/>
<evidence type="ECO:0000256" key="1">
    <source>
        <dbReference type="ARBA" id="ARBA00004606"/>
    </source>
</evidence>
<gene>
    <name evidence="13" type="ORF">K461DRAFT_279700</name>
</gene>
<dbReference type="Pfam" id="PF02434">
    <property type="entry name" value="Fringe"/>
    <property type="match status" value="1"/>
</dbReference>
<evidence type="ECO:0000259" key="12">
    <source>
        <dbReference type="Pfam" id="PF02434"/>
    </source>
</evidence>
<dbReference type="GO" id="GO:0016263">
    <property type="term" value="F:glycoprotein-N-acetylgalactosamine 3-beta-galactosyltransferase activity"/>
    <property type="evidence" value="ECO:0007669"/>
    <property type="project" value="UniProtKB-EC"/>
</dbReference>
<comment type="caution">
    <text evidence="13">The sequence shown here is derived from an EMBL/GenBank/DDBJ whole genome shotgun (WGS) entry which is preliminary data.</text>
</comment>
<feature type="domain" description="Fringe-like glycosyltransferase" evidence="12">
    <location>
        <begin position="188"/>
        <end position="258"/>
    </location>
</feature>
<keyword evidence="6" id="KW-0808">Transferase</keyword>
<dbReference type="InterPro" id="IPR003378">
    <property type="entry name" value="Fringe-like_glycosylTrfase"/>
</dbReference>
<evidence type="ECO:0000256" key="7">
    <source>
        <dbReference type="ARBA" id="ARBA00022692"/>
    </source>
</evidence>
<keyword evidence="14" id="KW-1185">Reference proteome</keyword>
<dbReference type="GO" id="GO:0000166">
    <property type="term" value="F:nucleotide binding"/>
    <property type="evidence" value="ECO:0007669"/>
    <property type="project" value="UniProtKB-KW"/>
</dbReference>
<keyword evidence="5" id="KW-0328">Glycosyltransferase</keyword>
<keyword evidence="7" id="KW-0812">Transmembrane</keyword>
<evidence type="ECO:0000256" key="10">
    <source>
        <dbReference type="ARBA" id="ARBA00022989"/>
    </source>
</evidence>
<dbReference type="Gene3D" id="3.90.550.50">
    <property type="match status" value="1"/>
</dbReference>
<keyword evidence="9" id="KW-0735">Signal-anchor</keyword>
<evidence type="ECO:0000256" key="4">
    <source>
        <dbReference type="ARBA" id="ARBA00012557"/>
    </source>
</evidence>
<keyword evidence="11" id="KW-0472">Membrane</keyword>
<evidence type="ECO:0000256" key="6">
    <source>
        <dbReference type="ARBA" id="ARBA00022679"/>
    </source>
</evidence>
<evidence type="ECO:0000256" key="8">
    <source>
        <dbReference type="ARBA" id="ARBA00022741"/>
    </source>
</evidence>
<dbReference type="InterPro" id="IPR026050">
    <property type="entry name" value="C1GALT1/C1GALT1_chp1"/>
</dbReference>
<evidence type="ECO:0000313" key="14">
    <source>
        <dbReference type="Proteomes" id="UP000799439"/>
    </source>
</evidence>
<evidence type="ECO:0000313" key="13">
    <source>
        <dbReference type="EMBL" id="KAF2152178.1"/>
    </source>
</evidence>
<dbReference type="EC" id="2.4.1.122" evidence="4"/>
<dbReference type="Proteomes" id="UP000799439">
    <property type="component" value="Unassembled WGS sequence"/>
</dbReference>
<comment type="pathway">
    <text evidence="2">Protein modification; protein glycosylation.</text>
</comment>
<evidence type="ECO:0000256" key="3">
    <source>
        <dbReference type="ARBA" id="ARBA00006462"/>
    </source>
</evidence>
<keyword evidence="8" id="KW-0547">Nucleotide-binding</keyword>
<comment type="similarity">
    <text evidence="3">Belongs to the glycosyltransferase 31 family. Beta3-Gal-T subfamily.</text>
</comment>
<comment type="subcellular location">
    <subcellularLocation>
        <location evidence="1">Membrane</location>
        <topology evidence="1">Single-pass type II membrane protein</topology>
    </subcellularLocation>
</comment>
<dbReference type="PANTHER" id="PTHR23033">
    <property type="entry name" value="BETA1,3-GALACTOSYLTRANSFERASE"/>
    <property type="match status" value="1"/>
</dbReference>
<evidence type="ECO:0000256" key="2">
    <source>
        <dbReference type="ARBA" id="ARBA00004922"/>
    </source>
</evidence>
<organism evidence="13 14">
    <name type="scientific">Myriangium duriaei CBS 260.36</name>
    <dbReference type="NCBI Taxonomy" id="1168546"/>
    <lineage>
        <taxon>Eukaryota</taxon>
        <taxon>Fungi</taxon>
        <taxon>Dikarya</taxon>
        <taxon>Ascomycota</taxon>
        <taxon>Pezizomycotina</taxon>
        <taxon>Dothideomycetes</taxon>
        <taxon>Dothideomycetidae</taxon>
        <taxon>Myriangiales</taxon>
        <taxon>Myriangiaceae</taxon>
        <taxon>Myriangium</taxon>
    </lineage>
</organism>
<proteinExistence type="inferred from homology"/>